<feature type="compositionally biased region" description="Polar residues" evidence="1">
    <location>
        <begin position="1303"/>
        <end position="1318"/>
    </location>
</feature>
<name>A0A8K0JGP2_9TREE</name>
<gene>
    <name evidence="2" type="ORF">FFLO_05577</name>
</gene>
<feature type="region of interest" description="Disordered" evidence="1">
    <location>
        <begin position="247"/>
        <end position="414"/>
    </location>
</feature>
<reference evidence="2" key="1">
    <citation type="submission" date="2020-04" db="EMBL/GenBank/DDBJ databases">
        <title>Analysis of mating type loci in Filobasidium floriforme.</title>
        <authorList>
            <person name="Nowrousian M."/>
        </authorList>
    </citation>
    <scope>NUCLEOTIDE SEQUENCE</scope>
    <source>
        <strain evidence="2">CBS 6242</strain>
    </source>
</reference>
<feature type="compositionally biased region" description="Basic and acidic residues" evidence="1">
    <location>
        <begin position="563"/>
        <end position="574"/>
    </location>
</feature>
<feature type="region of interest" description="Disordered" evidence="1">
    <location>
        <begin position="1003"/>
        <end position="1482"/>
    </location>
</feature>
<feature type="region of interest" description="Disordered" evidence="1">
    <location>
        <begin position="1"/>
        <end position="88"/>
    </location>
</feature>
<feature type="compositionally biased region" description="Low complexity" evidence="1">
    <location>
        <begin position="1420"/>
        <end position="1431"/>
    </location>
</feature>
<feature type="compositionally biased region" description="Basic and acidic residues" evidence="1">
    <location>
        <begin position="908"/>
        <end position="918"/>
    </location>
</feature>
<keyword evidence="3" id="KW-1185">Reference proteome</keyword>
<dbReference type="OrthoDB" id="3013446at2759"/>
<feature type="compositionally biased region" description="Low complexity" evidence="1">
    <location>
        <begin position="209"/>
        <end position="219"/>
    </location>
</feature>
<feature type="region of interest" description="Disordered" evidence="1">
    <location>
        <begin position="794"/>
        <end position="823"/>
    </location>
</feature>
<dbReference type="EMBL" id="JABELV010000145">
    <property type="protein sequence ID" value="KAG7529561.1"/>
    <property type="molecule type" value="Genomic_DNA"/>
</dbReference>
<feature type="region of interest" description="Disordered" evidence="1">
    <location>
        <begin position="543"/>
        <end position="574"/>
    </location>
</feature>
<feature type="region of interest" description="Disordered" evidence="1">
    <location>
        <begin position="446"/>
        <end position="520"/>
    </location>
</feature>
<feature type="compositionally biased region" description="Polar residues" evidence="1">
    <location>
        <begin position="1129"/>
        <end position="1164"/>
    </location>
</feature>
<feature type="region of interest" description="Disordered" evidence="1">
    <location>
        <begin position="100"/>
        <end position="235"/>
    </location>
</feature>
<evidence type="ECO:0000313" key="2">
    <source>
        <dbReference type="EMBL" id="KAG7529561.1"/>
    </source>
</evidence>
<feature type="region of interest" description="Disordered" evidence="1">
    <location>
        <begin position="861"/>
        <end position="968"/>
    </location>
</feature>
<feature type="compositionally biased region" description="Polar residues" evidence="1">
    <location>
        <begin position="184"/>
        <end position="202"/>
    </location>
</feature>
<sequence>MMTVSSAQTGRPMINGADGSYRSGNGDAGMDLDADGFPRQPPPQRSTTSSSTALSPSSPSSIPPRLSSAPDLDNAPSEPPRAGFSFPALHLGSFSSLKMDDFANFPSSTSNDEDNMTGIVRTSTPAGNDVAVDEEGEDGKGQDAAGGNSQLLVSPRSPLGASATSPDGATARPSPSLYDVTRMARSSSPFRPVLATNSNDTATVRPAHQLQTDQGGLDQDGAEEPDAFLNLPPRTLATSNTTDYLIDSPGFSSEEGSQAFLRQSRIARRRTIVQDPNESRGNGEDGDAYAGQVRSRQGSRDMMMDGNEGVPSRKASTVGQLDSVHESADVPEVPVSQGLAPSIPPAATNSPQPRRPSLDAPRHSFPTSLEPRRRRLPSAPSARSIPGLGSSREDQGQDQNDQDGEDKRRVAQEVFDQANGNIALGQAITTVDQAEGHLGGKAAVRVASGSDRHPRSPPVPTGPLHPDITSTDRPLMGQSMSTSQVPQISHGPSQSMGSRGEDGDRQKSFNPNSRTPPRAYAALPPIQTQANAGVNLDSMPSLPMFPGISKDEGPYPSYARPRKSTDRDDPSIRRMSDGKIVAGRYRAGEDGPPLRIKVPPPQEEICLECLMRDRDLMHVDVTGEGVWERASDIDWHERLEREDMCVQQFRRDPENRRKREDCEGEARARLESMLLREEDNLVDREVGWRGFSWEEGENGTGLPRHFRGNVEGELLEERLRELATKMNAPAAHRFKTLQVYLRDQAASVGLVHPMARRAEMDAAMSRQSMVSPPAQLAPAMRSQDPAMLPPHLRPSQSHGMLQEPVDYQRGGPTRRLPQHSHHLDPVQRATMYAKPMEEPAFPSGQNSAYTRSKTIPAIALEGPLPSNRDATHSRAPPLQLDLRKGKGISSPGLLEGMSPDPNAYDDAINDRSSGRYDSGDQASISDSPIRPFSFAVWAGNGGQHSARSSPGPGRDRRNSSALGRWGGSVTSFFSGSQGGASGSMMDMHLGLDQDRRRGLRALSPLPQPRSVSMASPPRPNFFSRASASFQTHAPSLRQGQQGNLSTSDSGSFADEPRAQEPVVAEKKKKKGFKGFLQKLGGGNKKRSSDSSERDRAGRAEDDYSTPLPPPPSLSILMERSDRSSKHTRSPSNSSLSGSMAQTPGNQIASGRPSYSNDQSQQRSVSAPMVKSPSKSSLPNTSPTSSRYPYGRDNYGNGNASGYQRDSYASSSTGRRRSSIPGLFNGAGPESVDDRRMDATVEVLEGEDGREYRSNGWNEDATQYPPARFSQDRGGPGSMTNSSGTLLAPSIETPMMGSVPAIQTGRSPYSRSASDNQKTLPPLPAQQGDYSLQQDYPSPMRSPDSFNAFFGQGTTMSPNMNQPPAPYNAHGRTPSSGQRSFASGVSFKDEPQRAHKTKSKFGLRGLFSGGNKQGSPADALQYGQQYGSQASGTSDFDDLARAKSAGPQWTAPTGGPVGSPILQNGGRPMRQPHDERARRTYYQ</sequence>
<feature type="compositionally biased region" description="Basic and acidic residues" evidence="1">
    <location>
        <begin position="1470"/>
        <end position="1482"/>
    </location>
</feature>
<comment type="caution">
    <text evidence="2">The sequence shown here is derived from an EMBL/GenBank/DDBJ whole genome shotgun (WGS) entry which is preliminary data.</text>
</comment>
<feature type="compositionally biased region" description="Low complexity" evidence="1">
    <location>
        <begin position="377"/>
        <end position="386"/>
    </location>
</feature>
<evidence type="ECO:0000256" key="1">
    <source>
        <dbReference type="SAM" id="MobiDB-lite"/>
    </source>
</evidence>
<feature type="compositionally biased region" description="Polar residues" evidence="1">
    <location>
        <begin position="468"/>
        <end position="497"/>
    </location>
</feature>
<dbReference type="Proteomes" id="UP000812966">
    <property type="component" value="Unassembled WGS sequence"/>
</dbReference>
<accession>A0A8K0JGP2</accession>
<feature type="compositionally biased region" description="Basic and acidic residues" evidence="1">
    <location>
        <begin position="1086"/>
        <end position="1101"/>
    </location>
</feature>
<feature type="compositionally biased region" description="Polar residues" evidence="1">
    <location>
        <begin position="1195"/>
        <end position="1212"/>
    </location>
</feature>
<evidence type="ECO:0000313" key="3">
    <source>
        <dbReference type="Proteomes" id="UP000812966"/>
    </source>
</evidence>
<proteinExistence type="predicted"/>
<feature type="compositionally biased region" description="Polar residues" evidence="1">
    <location>
        <begin position="1372"/>
        <end position="1382"/>
    </location>
</feature>
<protein>
    <submittedName>
        <fullName evidence="2">Uncharacterized protein</fullName>
    </submittedName>
</protein>
<feature type="compositionally biased region" description="Polar residues" evidence="1">
    <location>
        <begin position="1023"/>
        <end position="1050"/>
    </location>
</feature>
<feature type="compositionally biased region" description="Polar residues" evidence="1">
    <location>
        <begin position="1172"/>
        <end position="1186"/>
    </location>
</feature>
<feature type="compositionally biased region" description="Low complexity" evidence="1">
    <location>
        <begin position="45"/>
        <end position="70"/>
    </location>
</feature>
<organism evidence="2 3">
    <name type="scientific">Filobasidium floriforme</name>
    <dbReference type="NCBI Taxonomy" id="5210"/>
    <lineage>
        <taxon>Eukaryota</taxon>
        <taxon>Fungi</taxon>
        <taxon>Dikarya</taxon>
        <taxon>Basidiomycota</taxon>
        <taxon>Agaricomycotina</taxon>
        <taxon>Tremellomycetes</taxon>
        <taxon>Filobasidiales</taxon>
        <taxon>Filobasidiaceae</taxon>
        <taxon>Filobasidium</taxon>
    </lineage>
</organism>